<evidence type="ECO:0000313" key="11">
    <source>
        <dbReference type="EMBL" id="KTD52107.1"/>
    </source>
</evidence>
<comment type="similarity">
    <text evidence="7">Belongs to the dus family.</text>
</comment>
<dbReference type="OrthoDB" id="9764501at2"/>
<evidence type="ECO:0000256" key="8">
    <source>
        <dbReference type="PIRSR" id="PIRSR006621-1"/>
    </source>
</evidence>
<dbReference type="Proteomes" id="UP000054618">
    <property type="component" value="Unassembled WGS sequence"/>
</dbReference>
<dbReference type="STRING" id="45073.Lqui_0951"/>
<evidence type="ECO:0000256" key="9">
    <source>
        <dbReference type="PIRSR" id="PIRSR006621-2"/>
    </source>
</evidence>
<evidence type="ECO:0000256" key="1">
    <source>
        <dbReference type="ARBA" id="ARBA00001917"/>
    </source>
</evidence>
<keyword evidence="6 7" id="KW-0560">Oxidoreductase</keyword>
<feature type="binding site" evidence="9">
    <location>
        <position position="181"/>
    </location>
    <ligand>
        <name>FMN</name>
        <dbReference type="ChEBI" id="CHEBI:58210"/>
    </ligand>
</feature>
<dbReference type="PIRSF" id="PIRSF006621">
    <property type="entry name" value="Dus"/>
    <property type="match status" value="1"/>
</dbReference>
<dbReference type="InterPro" id="IPR013785">
    <property type="entry name" value="Aldolase_TIM"/>
</dbReference>
<keyword evidence="2 7" id="KW-0285">Flavoprotein</keyword>
<dbReference type="GO" id="GO:0050660">
    <property type="term" value="F:flavin adenine dinucleotide binding"/>
    <property type="evidence" value="ECO:0007669"/>
    <property type="project" value="InterPro"/>
</dbReference>
<reference evidence="11 12" key="1">
    <citation type="submission" date="2015-11" db="EMBL/GenBank/DDBJ databases">
        <title>Genomic analysis of 38 Legionella species identifies large and diverse effector repertoires.</title>
        <authorList>
            <person name="Burstein D."/>
            <person name="Amaro F."/>
            <person name="Zusman T."/>
            <person name="Lifshitz Z."/>
            <person name="Cohen O."/>
            <person name="Gilbert J.A."/>
            <person name="Pupko T."/>
            <person name="Shuman H.A."/>
            <person name="Segal G."/>
        </authorList>
    </citation>
    <scope>NUCLEOTIDE SEQUENCE [LARGE SCALE GENOMIC DNA]</scope>
    <source>
        <strain evidence="11 12">CDC#1442-AUS-E</strain>
    </source>
</reference>
<dbReference type="GO" id="GO:0017150">
    <property type="term" value="F:tRNA dihydrouridine synthase activity"/>
    <property type="evidence" value="ECO:0007669"/>
    <property type="project" value="InterPro"/>
</dbReference>
<comment type="cofactor">
    <cofactor evidence="1 7 9">
        <name>FMN</name>
        <dbReference type="ChEBI" id="CHEBI:58210"/>
    </cofactor>
</comment>
<sequence length="343" mass="38479">MFTEIASTDNSSLPWFLGAINMPHRLIQGPLAGFSCSPMRALFSRYTPPAYCVSEMISAHDVIYKHSAENRYLHRALDEDRLCYQLSGNDGELMAKAAKKLEILGADLIDINCGCPKAKIRKRGAGSALLETPDHLVRIVEKVRDALQCPLTIKIRLQNTDSDLALAQALEKTGINALIVHGRRWQDDYDVACNWQAIRLIKEAVKIPVIANGDICGRNSLAAALAATGCDAFMISRAGTGKPWLYQHLLSPNGFEVLLDERIELFLKHLEELSWLENEFQAVLQSKSLIRYYFRELGSVQLQTYYSLNSLESIKEYMTRMNKNLTPSSADYVLHPHSIPGRL</sequence>
<dbReference type="PATRIC" id="fig|45073.5.peg.1003"/>
<evidence type="ECO:0000256" key="7">
    <source>
        <dbReference type="PIRNR" id="PIRNR006621"/>
    </source>
</evidence>
<comment type="function">
    <text evidence="7">Catalyzes the synthesis of 5,6-dihydrouridine (D), a modified base found in the D-loop of most tRNAs, via the reduction of the C5-C6 double bond in target uridines.</text>
</comment>
<protein>
    <recommendedName>
        <fullName evidence="7">tRNA-dihydrouridine synthase</fullName>
        <ecNumber evidence="7">1.3.1.-</ecNumber>
    </recommendedName>
</protein>
<dbReference type="CDD" id="cd02801">
    <property type="entry name" value="DUS_like_FMN"/>
    <property type="match status" value="1"/>
</dbReference>
<feature type="domain" description="DUS-like FMN-binding" evidence="10">
    <location>
        <begin position="29"/>
        <end position="294"/>
    </location>
</feature>
<name>A0A0W0Y544_9GAMM</name>
<gene>
    <name evidence="11" type="ORF">Lqui_0951</name>
</gene>
<dbReference type="GO" id="GO:0003723">
    <property type="term" value="F:RNA binding"/>
    <property type="evidence" value="ECO:0007669"/>
    <property type="project" value="TreeGrafter"/>
</dbReference>
<keyword evidence="3 7" id="KW-0288">FMN</keyword>
<accession>A0A0W0Y544</accession>
<feature type="binding site" evidence="9">
    <location>
        <position position="154"/>
    </location>
    <ligand>
        <name>FMN</name>
        <dbReference type="ChEBI" id="CHEBI:58210"/>
    </ligand>
</feature>
<dbReference type="RefSeq" id="WP_058507039.1">
    <property type="nucleotide sequence ID" value="NZ_CAAAIK010000006.1"/>
</dbReference>
<proteinExistence type="inferred from homology"/>
<keyword evidence="9" id="KW-0547">Nucleotide-binding</keyword>
<evidence type="ECO:0000259" key="10">
    <source>
        <dbReference type="Pfam" id="PF01207"/>
    </source>
</evidence>
<evidence type="ECO:0000313" key="12">
    <source>
        <dbReference type="Proteomes" id="UP000054618"/>
    </source>
</evidence>
<dbReference type="InterPro" id="IPR018517">
    <property type="entry name" value="tRNA_hU_synthase_CS"/>
</dbReference>
<comment type="caution">
    <text evidence="11">The sequence shown here is derived from an EMBL/GenBank/DDBJ whole genome shotgun (WGS) entry which is preliminary data.</text>
</comment>
<feature type="binding site" evidence="9">
    <location>
        <position position="85"/>
    </location>
    <ligand>
        <name>FMN</name>
        <dbReference type="ChEBI" id="CHEBI:58210"/>
    </ligand>
</feature>
<keyword evidence="4 7" id="KW-0819">tRNA processing</keyword>
<dbReference type="SUPFAM" id="SSF51395">
    <property type="entry name" value="FMN-linked oxidoreductases"/>
    <property type="match status" value="1"/>
</dbReference>
<dbReference type="PROSITE" id="PS01136">
    <property type="entry name" value="UPF0034"/>
    <property type="match status" value="1"/>
</dbReference>
<dbReference type="PANTHER" id="PTHR45846">
    <property type="entry name" value="TRNA-DIHYDROURIDINE(47) SYNTHASE [NAD(P)(+)]-LIKE"/>
    <property type="match status" value="1"/>
</dbReference>
<evidence type="ECO:0000256" key="4">
    <source>
        <dbReference type="ARBA" id="ARBA00022694"/>
    </source>
</evidence>
<dbReference type="InterPro" id="IPR035587">
    <property type="entry name" value="DUS-like_FMN-bd"/>
</dbReference>
<keyword evidence="12" id="KW-1185">Reference proteome</keyword>
<dbReference type="AlphaFoldDB" id="A0A0W0Y544"/>
<evidence type="ECO:0000256" key="3">
    <source>
        <dbReference type="ARBA" id="ARBA00022643"/>
    </source>
</evidence>
<feature type="binding site" evidence="9">
    <location>
        <begin position="236"/>
        <end position="237"/>
    </location>
    <ligand>
        <name>FMN</name>
        <dbReference type="ChEBI" id="CHEBI:58210"/>
    </ligand>
</feature>
<evidence type="ECO:0000256" key="6">
    <source>
        <dbReference type="ARBA" id="ARBA00023002"/>
    </source>
</evidence>
<dbReference type="Pfam" id="PF01207">
    <property type="entry name" value="Dus"/>
    <property type="match status" value="1"/>
</dbReference>
<organism evidence="11 12">
    <name type="scientific">Legionella quinlivanii</name>
    <dbReference type="NCBI Taxonomy" id="45073"/>
    <lineage>
        <taxon>Bacteria</taxon>
        <taxon>Pseudomonadati</taxon>
        <taxon>Pseudomonadota</taxon>
        <taxon>Gammaproteobacteria</taxon>
        <taxon>Legionellales</taxon>
        <taxon>Legionellaceae</taxon>
        <taxon>Legionella</taxon>
    </lineage>
</organism>
<dbReference type="Gene3D" id="3.20.20.70">
    <property type="entry name" value="Aldolase class I"/>
    <property type="match status" value="1"/>
</dbReference>
<dbReference type="EC" id="1.3.1.-" evidence="7"/>
<feature type="active site" description="Proton donor" evidence="8">
    <location>
        <position position="115"/>
    </location>
</feature>
<evidence type="ECO:0000256" key="5">
    <source>
        <dbReference type="ARBA" id="ARBA00022857"/>
    </source>
</evidence>
<dbReference type="EMBL" id="LNYS01000006">
    <property type="protein sequence ID" value="KTD52107.1"/>
    <property type="molecule type" value="Genomic_DNA"/>
</dbReference>
<dbReference type="InterPro" id="IPR001269">
    <property type="entry name" value="DUS_fam"/>
</dbReference>
<keyword evidence="5" id="KW-0521">NADP</keyword>
<evidence type="ECO:0000256" key="2">
    <source>
        <dbReference type="ARBA" id="ARBA00022630"/>
    </source>
</evidence>
<dbReference type="PANTHER" id="PTHR45846:SF1">
    <property type="entry name" value="TRNA-DIHYDROURIDINE(47) SYNTHASE [NAD(P)(+)]-LIKE"/>
    <property type="match status" value="1"/>
</dbReference>